<sequence>MNNMNNNEHDDLRNMNEKENFFVPIDDATFQTVPALIRRRAKLQDINMIYKTLYDMAIKYGNCLPVEKLELMRMNLQVFGQTGEAKIATLRYLKIIEVLNKNSSVRLLQCLGLKKKKKKKKTCIGK</sequence>
<dbReference type="Proteomes" id="UP000030688">
    <property type="component" value="Unassembled WGS sequence"/>
</dbReference>
<accession>W7FUK6</accession>
<evidence type="ECO:0000313" key="1">
    <source>
        <dbReference type="EMBL" id="EUR80952.1"/>
    </source>
</evidence>
<organism evidence="1 2">
    <name type="scientific">Plasmodium falciparum (isolate 7G8)</name>
    <dbReference type="NCBI Taxonomy" id="57266"/>
    <lineage>
        <taxon>Eukaryota</taxon>
        <taxon>Sar</taxon>
        <taxon>Alveolata</taxon>
        <taxon>Apicomplexa</taxon>
        <taxon>Aconoidasida</taxon>
        <taxon>Haemosporida</taxon>
        <taxon>Plasmodiidae</taxon>
        <taxon>Plasmodium</taxon>
        <taxon>Plasmodium (Laverania)</taxon>
    </lineage>
</organism>
<gene>
    <name evidence="1" type="ORF">PFBG_00318</name>
</gene>
<reference evidence="2" key="1">
    <citation type="submission" date="2007-11" db="EMBL/GenBank/DDBJ databases">
        <authorList>
            <consortium name="The Broad Institute Genome Sequencing Platform"/>
            <person name="Volkman S.K."/>
            <person name="Daily J.P."/>
            <person name="Sarr O."/>
            <person name="Ndiaye D."/>
            <person name="Ndir O."/>
            <person name="Mboup S."/>
            <person name="Lukens A."/>
            <person name="Stange-Thomann N."/>
            <person name="Mauceli E."/>
            <person name="Gnerre S."/>
            <person name="Jaffe D."/>
            <person name="Zainoun J."/>
            <person name="Wiegand R.C."/>
            <person name="Birren B."/>
            <person name="Galagan J."/>
            <person name="Lander E."/>
            <person name="Wirth D.F."/>
        </authorList>
    </citation>
    <scope>NUCLEOTIDE SEQUENCE [LARGE SCALE GENOMIC DNA]</scope>
    <source>
        <strain evidence="2">7G8</strain>
    </source>
</reference>
<dbReference type="EMBL" id="KE123582">
    <property type="protein sequence ID" value="EUR80952.1"/>
    <property type="molecule type" value="Genomic_DNA"/>
</dbReference>
<dbReference type="OrthoDB" id="193920at2759"/>
<evidence type="ECO:0000313" key="2">
    <source>
        <dbReference type="Proteomes" id="UP000030688"/>
    </source>
</evidence>
<dbReference type="Pfam" id="PF11362">
    <property type="entry name" value="DUF3161"/>
    <property type="match status" value="1"/>
</dbReference>
<name>W7FUK6_PLAF8</name>
<reference evidence="1 2" key="2">
    <citation type="submission" date="2013-02" db="EMBL/GenBank/DDBJ databases">
        <title>The Genome Sequence of Plasmodium falciparum 7G8.</title>
        <authorList>
            <consortium name="The Broad Institute Genome Sequencing Platform"/>
            <consortium name="The Broad Institute Genome Sequencing Center for Infectious Disease"/>
            <person name="Neafsey D."/>
            <person name="Cheeseman I."/>
            <person name="Volkman S."/>
            <person name="Adams J."/>
            <person name="Walker B."/>
            <person name="Young S.K."/>
            <person name="Zeng Q."/>
            <person name="Gargeya S."/>
            <person name="Fitzgerald M."/>
            <person name="Haas B."/>
            <person name="Abouelleil A."/>
            <person name="Alvarado L."/>
            <person name="Arachchi H.M."/>
            <person name="Berlin A.M."/>
            <person name="Chapman S.B."/>
            <person name="Dewar J."/>
            <person name="Goldberg J."/>
            <person name="Griggs A."/>
            <person name="Gujja S."/>
            <person name="Hansen M."/>
            <person name="Howarth C."/>
            <person name="Imamovic A."/>
            <person name="Larimer J."/>
            <person name="McCowan C."/>
            <person name="Murphy C."/>
            <person name="Neiman D."/>
            <person name="Pearson M."/>
            <person name="Priest M."/>
            <person name="Roberts A."/>
            <person name="Saif S."/>
            <person name="Shea T."/>
            <person name="Sisk P."/>
            <person name="Sykes S."/>
            <person name="Wortman J."/>
            <person name="Nusbaum C."/>
            <person name="Birren B."/>
        </authorList>
    </citation>
    <scope>NUCLEOTIDE SEQUENCE [LARGE SCALE GENOMIC DNA]</scope>
    <source>
        <strain evidence="1 2">7G8</strain>
    </source>
</reference>
<protein>
    <submittedName>
        <fullName evidence="1">Uncharacterized protein</fullName>
    </submittedName>
</protein>
<dbReference type="AlphaFoldDB" id="W7FUK6"/>
<proteinExistence type="predicted"/>